<dbReference type="InterPro" id="IPR036249">
    <property type="entry name" value="Thioredoxin-like_sf"/>
</dbReference>
<dbReference type="InterPro" id="IPR047047">
    <property type="entry name" value="GST_Omega-like_C"/>
</dbReference>
<organism evidence="2 3">
    <name type="scientific">Hohenbuehelia grisea</name>
    <dbReference type="NCBI Taxonomy" id="104357"/>
    <lineage>
        <taxon>Eukaryota</taxon>
        <taxon>Fungi</taxon>
        <taxon>Dikarya</taxon>
        <taxon>Basidiomycota</taxon>
        <taxon>Agaricomycotina</taxon>
        <taxon>Agaricomycetes</taxon>
        <taxon>Agaricomycetidae</taxon>
        <taxon>Agaricales</taxon>
        <taxon>Pleurotineae</taxon>
        <taxon>Pleurotaceae</taxon>
        <taxon>Hohenbuehelia</taxon>
    </lineage>
</organism>
<dbReference type="PIRSF" id="PIRSF015753">
    <property type="entry name" value="GST"/>
    <property type="match status" value="1"/>
</dbReference>
<dbReference type="SFLD" id="SFLDS00019">
    <property type="entry name" value="Glutathione_Transferase_(cytos"/>
    <property type="match status" value="1"/>
</dbReference>
<comment type="caution">
    <text evidence="2">The sequence shown here is derived from an EMBL/GenBank/DDBJ whole genome shotgun (WGS) entry which is preliminary data.</text>
</comment>
<dbReference type="SUPFAM" id="SSF52833">
    <property type="entry name" value="Thioredoxin-like"/>
    <property type="match status" value="1"/>
</dbReference>
<evidence type="ECO:0000313" key="2">
    <source>
        <dbReference type="EMBL" id="KAL0952076.1"/>
    </source>
</evidence>
<dbReference type="CDD" id="cd03190">
    <property type="entry name" value="GST_C_Omega_like"/>
    <property type="match status" value="1"/>
</dbReference>
<proteinExistence type="predicted"/>
<reference evidence="3" key="1">
    <citation type="submission" date="2024-06" db="EMBL/GenBank/DDBJ databases">
        <title>Multi-omics analyses provide insights into the biosynthesis of the anticancer antibiotic pleurotin in Hohenbuehelia grisea.</title>
        <authorList>
            <person name="Weaver J.A."/>
            <person name="Alberti F."/>
        </authorList>
    </citation>
    <scope>NUCLEOTIDE SEQUENCE [LARGE SCALE GENOMIC DNA]</scope>
    <source>
        <strain evidence="3">T-177</strain>
    </source>
</reference>
<evidence type="ECO:0000259" key="1">
    <source>
        <dbReference type="PROSITE" id="PS50405"/>
    </source>
</evidence>
<dbReference type="InterPro" id="IPR010987">
    <property type="entry name" value="Glutathione-S-Trfase_C-like"/>
</dbReference>
<keyword evidence="3" id="KW-1185">Reference proteome</keyword>
<dbReference type="Pfam" id="PF13410">
    <property type="entry name" value="GST_C_2"/>
    <property type="match status" value="1"/>
</dbReference>
<evidence type="ECO:0000313" key="3">
    <source>
        <dbReference type="Proteomes" id="UP001556367"/>
    </source>
</evidence>
<dbReference type="InterPro" id="IPR004045">
    <property type="entry name" value="Glutathione_S-Trfase_N"/>
</dbReference>
<accession>A0ABR3J9W2</accession>
<dbReference type="Gene3D" id="1.20.1050.10">
    <property type="match status" value="1"/>
</dbReference>
<dbReference type="EMBL" id="JASNQZ010000011">
    <property type="protein sequence ID" value="KAL0952076.1"/>
    <property type="molecule type" value="Genomic_DNA"/>
</dbReference>
<dbReference type="PANTHER" id="PTHR32419">
    <property type="entry name" value="GLUTATHIONYL-HYDROQUINONE REDUCTASE"/>
    <property type="match status" value="1"/>
</dbReference>
<dbReference type="Pfam" id="PF13409">
    <property type="entry name" value="GST_N_2"/>
    <property type="match status" value="1"/>
</dbReference>
<dbReference type="SFLD" id="SFLDG01148">
    <property type="entry name" value="Xi_(cytGST)"/>
    <property type="match status" value="1"/>
</dbReference>
<sequence length="318" mass="36924">MSRDVTAQSDVSRMKREADGSWKRSDSTFRNFIEKGGRFEPEKGRYHLYVSYGCPWATRTLIVRKLKGLEEIIPFTSVSPRHSEHGWAFATIDAFPGAEADPLYNSEYVKDLYLRADQDYSGRFTVPVLWDKKHHTIVNNESSEIIRMFNTVFNEILPPEKAKVDLYPEHLRAEIDELNEWVYPKVNNGVYRAGFATNQEPYEKAVLEVFEGLDKLEKLLDQNDYLIGGQLTEADVRTWVTAIRFDVAYVGKFKCNLDTIRSGYPAIHRWMKQLYWHNEAFKASTNFAHIKTGYYWTRTSPDQPRIIPLGPKPDIEPI</sequence>
<dbReference type="Gene3D" id="3.40.30.10">
    <property type="entry name" value="Glutaredoxin"/>
    <property type="match status" value="1"/>
</dbReference>
<feature type="domain" description="GST C-terminal" evidence="1">
    <location>
        <begin position="168"/>
        <end position="294"/>
    </location>
</feature>
<dbReference type="SUPFAM" id="SSF47616">
    <property type="entry name" value="GST C-terminal domain-like"/>
    <property type="match status" value="1"/>
</dbReference>
<dbReference type="InterPro" id="IPR036282">
    <property type="entry name" value="Glutathione-S-Trfase_C_sf"/>
</dbReference>
<dbReference type="PANTHER" id="PTHR32419:SF6">
    <property type="entry name" value="GLUTATHIONE S-TRANSFERASE OMEGA-LIKE 1-RELATED"/>
    <property type="match status" value="1"/>
</dbReference>
<name>A0ABR3J9W2_9AGAR</name>
<dbReference type="Proteomes" id="UP001556367">
    <property type="component" value="Unassembled WGS sequence"/>
</dbReference>
<dbReference type="SFLD" id="SFLDG01206">
    <property type="entry name" value="Xi.1"/>
    <property type="match status" value="1"/>
</dbReference>
<dbReference type="InterPro" id="IPR016639">
    <property type="entry name" value="GST_Omega/GSH"/>
</dbReference>
<gene>
    <name evidence="2" type="ORF">HGRIS_008712</name>
</gene>
<dbReference type="PROSITE" id="PS50405">
    <property type="entry name" value="GST_CTER"/>
    <property type="match status" value="1"/>
</dbReference>
<protein>
    <recommendedName>
        <fullName evidence="1">GST C-terminal domain-containing protein</fullName>
    </recommendedName>
</protein>
<dbReference type="InterPro" id="IPR040079">
    <property type="entry name" value="Glutathione_S-Trfase"/>
</dbReference>